<evidence type="ECO:0000256" key="1">
    <source>
        <dbReference type="SAM" id="MobiDB-lite"/>
    </source>
</evidence>
<dbReference type="Proteomes" id="UP000054423">
    <property type="component" value="Unassembled WGS sequence"/>
</dbReference>
<name>W2I059_PHYNI</name>
<dbReference type="EMBL" id="KI682852">
    <property type="protein sequence ID" value="ETL80107.1"/>
    <property type="molecule type" value="Genomic_DNA"/>
</dbReference>
<dbReference type="Proteomes" id="UP000053864">
    <property type="component" value="Unassembled WGS sequence"/>
</dbReference>
<accession>W2I059</accession>
<evidence type="ECO:0000313" key="3">
    <source>
        <dbReference type="EMBL" id="ETL80107.1"/>
    </source>
</evidence>
<dbReference type="AlphaFoldDB" id="W2I059"/>
<protein>
    <submittedName>
        <fullName evidence="2">Uncharacterized protein</fullName>
    </submittedName>
</protein>
<dbReference type="EMBL" id="KI676123">
    <property type="protein sequence ID" value="ETL26872.1"/>
    <property type="molecule type" value="Genomic_DNA"/>
</dbReference>
<evidence type="ECO:0000313" key="2">
    <source>
        <dbReference type="EMBL" id="ETL26872.1"/>
    </source>
</evidence>
<gene>
    <name evidence="2" type="ORF">L916_19519</name>
    <name evidence="3" type="ORF">L917_19371</name>
</gene>
<sequence length="143" mass="15852">RSVEAALASATVLALLQQSQYPFCIAASTSKPSQASRCRPSTHATPSRRSFRSKRPRVTGARGKALPRISATSWPRYEIGCDVMSPNNNPLRPNSKGGRRNAWVKTQPYLIEFLLDNLRDDPALTFRQLADMLAHVTGSWCQP</sequence>
<feature type="non-terminal residue" evidence="2">
    <location>
        <position position="1"/>
    </location>
</feature>
<reference evidence="3" key="1">
    <citation type="submission" date="2013-11" db="EMBL/GenBank/DDBJ databases">
        <title>The Genome Sequence of Phytophthora parasitica CHvinca01.</title>
        <authorList>
            <consortium name="The Broad Institute Genomics Platform"/>
            <person name="Russ C."/>
            <person name="Tyler B."/>
            <person name="Panabieres F."/>
            <person name="Shan W."/>
            <person name="Tripathy S."/>
            <person name="Grunwald N."/>
            <person name="Machado M."/>
            <person name="Johnson C.S."/>
            <person name="Arredondo F."/>
            <person name="Hong C."/>
            <person name="Coffey M."/>
            <person name="Young S.K."/>
            <person name="Zeng Q."/>
            <person name="Gargeya S."/>
            <person name="Fitzgerald M."/>
            <person name="Abouelleil A."/>
            <person name="Alvarado L."/>
            <person name="Chapman S.B."/>
            <person name="Gainer-Dewar J."/>
            <person name="Goldberg J."/>
            <person name="Griggs A."/>
            <person name="Gujja S."/>
            <person name="Hansen M."/>
            <person name="Howarth C."/>
            <person name="Imamovic A."/>
            <person name="Ireland A."/>
            <person name="Larimer J."/>
            <person name="McCowan C."/>
            <person name="Murphy C."/>
            <person name="Pearson M."/>
            <person name="Poon T.W."/>
            <person name="Priest M."/>
            <person name="Roberts A."/>
            <person name="Saif S."/>
            <person name="Shea T."/>
            <person name="Sykes S."/>
            <person name="Wortman J."/>
            <person name="Nusbaum C."/>
            <person name="Birren B."/>
        </authorList>
    </citation>
    <scope>NUCLEOTIDE SEQUENCE [LARGE SCALE GENOMIC DNA]</scope>
    <source>
        <strain evidence="3">CHvinca01</strain>
    </source>
</reference>
<reference evidence="2" key="2">
    <citation type="submission" date="2013-11" db="EMBL/GenBank/DDBJ databases">
        <title>The Genome Sequence of Phytophthora parasitica CJ05E6.</title>
        <authorList>
            <consortium name="The Broad Institute Genomics Platform"/>
            <person name="Russ C."/>
            <person name="Tyler B."/>
            <person name="Panabieres F."/>
            <person name="Shan W."/>
            <person name="Tripathy S."/>
            <person name="Grunwald N."/>
            <person name="Machado M."/>
            <person name="Johnson C.S."/>
            <person name="Arredondo F."/>
            <person name="Hong C."/>
            <person name="Coffey M."/>
            <person name="Young S.K."/>
            <person name="Zeng Q."/>
            <person name="Gargeya S."/>
            <person name="Fitzgerald M."/>
            <person name="Abouelleil A."/>
            <person name="Alvarado L."/>
            <person name="Chapman S.B."/>
            <person name="Gainer-Dewar J."/>
            <person name="Goldberg J."/>
            <person name="Griggs A."/>
            <person name="Gujja S."/>
            <person name="Hansen M."/>
            <person name="Howarth C."/>
            <person name="Imamovic A."/>
            <person name="Ireland A."/>
            <person name="Larimer J."/>
            <person name="McCowan C."/>
            <person name="Murphy C."/>
            <person name="Pearson M."/>
            <person name="Poon T.W."/>
            <person name="Priest M."/>
            <person name="Roberts A."/>
            <person name="Saif S."/>
            <person name="Shea T."/>
            <person name="Sykes S."/>
            <person name="Wortman J."/>
            <person name="Nusbaum C."/>
            <person name="Birren B."/>
        </authorList>
    </citation>
    <scope>NUCLEOTIDE SEQUENCE [LARGE SCALE GENOMIC DNA]</scope>
    <source>
        <strain evidence="2">CJ05E6</strain>
    </source>
</reference>
<dbReference type="OrthoDB" id="121647at2759"/>
<organism evidence="2">
    <name type="scientific">Phytophthora nicotianae</name>
    <name type="common">Potato buckeye rot agent</name>
    <name type="synonym">Phytophthora parasitica</name>
    <dbReference type="NCBI Taxonomy" id="4792"/>
    <lineage>
        <taxon>Eukaryota</taxon>
        <taxon>Sar</taxon>
        <taxon>Stramenopiles</taxon>
        <taxon>Oomycota</taxon>
        <taxon>Peronosporomycetes</taxon>
        <taxon>Peronosporales</taxon>
        <taxon>Peronosporaceae</taxon>
        <taxon>Phytophthora</taxon>
    </lineage>
</organism>
<feature type="region of interest" description="Disordered" evidence="1">
    <location>
        <begin position="32"/>
        <end position="65"/>
    </location>
</feature>
<proteinExistence type="predicted"/>